<reference evidence="10" key="3">
    <citation type="submission" date="2015-06" db="UniProtKB">
        <authorList>
            <consortium name="EnsemblMetazoa"/>
        </authorList>
    </citation>
    <scope>IDENTIFICATION</scope>
</reference>
<sequence>MILCLIAVSCCLLAVEATVDLKNLSLLEIPQNISSDTKQLILVSNNISIVRNDALGYLPFLARLELGRNRISAIEDHAFRGTNLKMLQVQYNKLKWFPNLADVKHTIRLVYIEGNQLKFLRAEQIEGLDALEKLVLNRNKIYSLPDFSVLPALKWVEMYKIDMQCCNKILSLKSDLRLNASILGINPKPCTYPQDLVRLNWWNITKTQIDTPCPEKWFFFWPRPFLPKPVKREITPEEFQCPICRKMLKEAAIIRCCGYSFCDECIRDALHCLTSRRRNSTTECYTMRRPPRFRAPHLAV</sequence>
<keyword evidence="2 7" id="KW-0732">Signal</keyword>
<organism evidence="9">
    <name type="scientific">Capitella teleta</name>
    <name type="common">Polychaete worm</name>
    <dbReference type="NCBI Taxonomy" id="283909"/>
    <lineage>
        <taxon>Eukaryota</taxon>
        <taxon>Metazoa</taxon>
        <taxon>Spiralia</taxon>
        <taxon>Lophotrochozoa</taxon>
        <taxon>Annelida</taxon>
        <taxon>Polychaeta</taxon>
        <taxon>Sedentaria</taxon>
        <taxon>Scolecida</taxon>
        <taxon>Capitellidae</taxon>
        <taxon>Capitella</taxon>
    </lineage>
</organism>
<name>R7THG9_CAPTE</name>
<dbReference type="CDD" id="cd16620">
    <property type="entry name" value="vRING-HC-C4C4_RBBP6"/>
    <property type="match status" value="1"/>
</dbReference>
<dbReference type="HOGENOM" id="CLU_074440_1_0_1"/>
<feature type="chain" id="PRO_5008787023" description="RING-type domain-containing protein" evidence="7">
    <location>
        <begin position="18"/>
        <end position="300"/>
    </location>
</feature>
<evidence type="ECO:0000256" key="1">
    <source>
        <dbReference type="ARBA" id="ARBA00022614"/>
    </source>
</evidence>
<dbReference type="EMBL" id="AMQN01013110">
    <property type="status" value="NOT_ANNOTATED_CDS"/>
    <property type="molecule type" value="Genomic_DNA"/>
</dbReference>
<dbReference type="GO" id="GO:0008270">
    <property type="term" value="F:zinc ion binding"/>
    <property type="evidence" value="ECO:0007669"/>
    <property type="project" value="UniProtKB-KW"/>
</dbReference>
<accession>R7THG9</accession>
<dbReference type="InterPro" id="IPR032675">
    <property type="entry name" value="LRR_dom_sf"/>
</dbReference>
<reference evidence="9 11" key="2">
    <citation type="journal article" date="2013" name="Nature">
        <title>Insights into bilaterian evolution from three spiralian genomes.</title>
        <authorList>
            <person name="Simakov O."/>
            <person name="Marletaz F."/>
            <person name="Cho S.J."/>
            <person name="Edsinger-Gonzales E."/>
            <person name="Havlak P."/>
            <person name="Hellsten U."/>
            <person name="Kuo D.H."/>
            <person name="Larsson T."/>
            <person name="Lv J."/>
            <person name="Arendt D."/>
            <person name="Savage R."/>
            <person name="Osoegawa K."/>
            <person name="de Jong P."/>
            <person name="Grimwood J."/>
            <person name="Chapman J.A."/>
            <person name="Shapiro H."/>
            <person name="Aerts A."/>
            <person name="Otillar R.P."/>
            <person name="Terry A.Y."/>
            <person name="Boore J.L."/>
            <person name="Grigoriev I.V."/>
            <person name="Lindberg D.R."/>
            <person name="Seaver E.C."/>
            <person name="Weisblat D.A."/>
            <person name="Putnam N.H."/>
            <person name="Rokhsar D.S."/>
        </authorList>
    </citation>
    <scope>NUCLEOTIDE SEQUENCE</scope>
    <source>
        <strain evidence="9 11">I ESC-2004</strain>
    </source>
</reference>
<feature type="signal peptide" evidence="7">
    <location>
        <begin position="1"/>
        <end position="17"/>
    </location>
</feature>
<evidence type="ECO:0000256" key="7">
    <source>
        <dbReference type="SAM" id="SignalP"/>
    </source>
</evidence>
<dbReference type="PANTHER" id="PTHR24373">
    <property type="entry name" value="SLIT RELATED LEUCINE-RICH REPEAT NEURONAL PROTEIN"/>
    <property type="match status" value="1"/>
</dbReference>
<dbReference type="PROSITE" id="PS51450">
    <property type="entry name" value="LRR"/>
    <property type="match status" value="1"/>
</dbReference>
<dbReference type="SMART" id="SM00369">
    <property type="entry name" value="LRR_TYP"/>
    <property type="match status" value="2"/>
</dbReference>
<dbReference type="InterPro" id="IPR050328">
    <property type="entry name" value="Dev_Immune_Receptor"/>
</dbReference>
<dbReference type="InterPro" id="IPR001611">
    <property type="entry name" value="Leu-rich_rpt"/>
</dbReference>
<keyword evidence="1" id="KW-0433">Leucine-rich repeat</keyword>
<dbReference type="Gene3D" id="3.80.10.10">
    <property type="entry name" value="Ribonuclease Inhibitor"/>
    <property type="match status" value="2"/>
</dbReference>
<dbReference type="PANTHER" id="PTHR24373:SF370">
    <property type="entry name" value="FISH-LIPS, ISOFORM E"/>
    <property type="match status" value="1"/>
</dbReference>
<dbReference type="EMBL" id="KB309962">
    <property type="protein sequence ID" value="ELT92887.1"/>
    <property type="molecule type" value="Genomic_DNA"/>
</dbReference>
<keyword evidence="4 6" id="KW-0863">Zinc-finger</keyword>
<dbReference type="GO" id="GO:0005615">
    <property type="term" value="C:extracellular space"/>
    <property type="evidence" value="ECO:0007669"/>
    <property type="project" value="TreeGrafter"/>
</dbReference>
<reference evidence="11" key="1">
    <citation type="submission" date="2012-12" db="EMBL/GenBank/DDBJ databases">
        <authorList>
            <person name="Hellsten U."/>
            <person name="Grimwood J."/>
            <person name="Chapman J.A."/>
            <person name="Shapiro H."/>
            <person name="Aerts A."/>
            <person name="Otillar R.P."/>
            <person name="Terry A.Y."/>
            <person name="Boore J.L."/>
            <person name="Simakov O."/>
            <person name="Marletaz F."/>
            <person name="Cho S.-J."/>
            <person name="Edsinger-Gonzales E."/>
            <person name="Havlak P."/>
            <person name="Kuo D.-H."/>
            <person name="Larsson T."/>
            <person name="Lv J."/>
            <person name="Arendt D."/>
            <person name="Savage R."/>
            <person name="Osoegawa K."/>
            <person name="de Jong P."/>
            <person name="Lindberg D.R."/>
            <person name="Seaver E.C."/>
            <person name="Weisblat D.A."/>
            <person name="Putnam N.H."/>
            <person name="Grigoriev I.V."/>
            <person name="Rokhsar D.S."/>
        </authorList>
    </citation>
    <scope>NUCLEOTIDE SEQUENCE</scope>
    <source>
        <strain evidence="11">I ESC-2004</strain>
    </source>
</reference>
<feature type="domain" description="RING-type" evidence="8">
    <location>
        <begin position="241"/>
        <end position="276"/>
    </location>
</feature>
<evidence type="ECO:0000259" key="8">
    <source>
        <dbReference type="PROSITE" id="PS50089"/>
    </source>
</evidence>
<protein>
    <recommendedName>
        <fullName evidence="8">RING-type domain-containing protein</fullName>
    </recommendedName>
</protein>
<dbReference type="OrthoDB" id="6130270at2759"/>
<evidence type="ECO:0000313" key="9">
    <source>
        <dbReference type="EMBL" id="ELT92887.1"/>
    </source>
</evidence>
<keyword evidence="5" id="KW-0862">Zinc</keyword>
<evidence type="ECO:0000256" key="5">
    <source>
        <dbReference type="ARBA" id="ARBA00022833"/>
    </source>
</evidence>
<evidence type="ECO:0000313" key="11">
    <source>
        <dbReference type="Proteomes" id="UP000014760"/>
    </source>
</evidence>
<dbReference type="SUPFAM" id="SSF52058">
    <property type="entry name" value="L domain-like"/>
    <property type="match status" value="1"/>
</dbReference>
<evidence type="ECO:0000256" key="4">
    <source>
        <dbReference type="ARBA" id="ARBA00022771"/>
    </source>
</evidence>
<evidence type="ECO:0000256" key="3">
    <source>
        <dbReference type="ARBA" id="ARBA00022737"/>
    </source>
</evidence>
<evidence type="ECO:0000313" key="10">
    <source>
        <dbReference type="EnsemblMetazoa" id="CapteP204934"/>
    </source>
</evidence>
<keyword evidence="3" id="KW-0677">Repeat</keyword>
<keyword evidence="4 6" id="KW-0479">Metal-binding</keyword>
<dbReference type="SUPFAM" id="SSF57850">
    <property type="entry name" value="RING/U-box"/>
    <property type="match status" value="1"/>
</dbReference>
<dbReference type="Pfam" id="PF13855">
    <property type="entry name" value="LRR_8"/>
    <property type="match status" value="1"/>
</dbReference>
<evidence type="ECO:0000256" key="2">
    <source>
        <dbReference type="ARBA" id="ARBA00022729"/>
    </source>
</evidence>
<evidence type="ECO:0000256" key="6">
    <source>
        <dbReference type="PROSITE-ProRule" id="PRU00175"/>
    </source>
</evidence>
<dbReference type="STRING" id="283909.R7THG9"/>
<gene>
    <name evidence="9" type="ORF">CAPTEDRAFT_204934</name>
</gene>
<dbReference type="EnsemblMetazoa" id="CapteT204934">
    <property type="protein sequence ID" value="CapteP204934"/>
    <property type="gene ID" value="CapteG204934"/>
</dbReference>
<dbReference type="InterPro" id="IPR003591">
    <property type="entry name" value="Leu-rich_rpt_typical-subtyp"/>
</dbReference>
<dbReference type="Proteomes" id="UP000014760">
    <property type="component" value="Unassembled WGS sequence"/>
</dbReference>
<proteinExistence type="predicted"/>
<dbReference type="AlphaFoldDB" id="R7THG9"/>
<dbReference type="InterPro" id="IPR013083">
    <property type="entry name" value="Znf_RING/FYVE/PHD"/>
</dbReference>
<dbReference type="PROSITE" id="PS50089">
    <property type="entry name" value="ZF_RING_2"/>
    <property type="match status" value="1"/>
</dbReference>
<dbReference type="InterPro" id="IPR001841">
    <property type="entry name" value="Znf_RING"/>
</dbReference>
<dbReference type="Gene3D" id="3.30.40.10">
    <property type="entry name" value="Zinc/RING finger domain, C3HC4 (zinc finger)"/>
    <property type="match status" value="1"/>
</dbReference>
<dbReference type="GO" id="GO:0031012">
    <property type="term" value="C:extracellular matrix"/>
    <property type="evidence" value="ECO:0007669"/>
    <property type="project" value="TreeGrafter"/>
</dbReference>
<keyword evidence="11" id="KW-1185">Reference proteome</keyword>